<reference evidence="3" key="2">
    <citation type="submission" date="2020-09" db="EMBL/GenBank/DDBJ databases">
        <authorList>
            <person name="Sun Q."/>
            <person name="Zhou Y."/>
        </authorList>
    </citation>
    <scope>NUCLEOTIDE SEQUENCE</scope>
    <source>
        <strain evidence="3">CGMCC 1.8984</strain>
    </source>
</reference>
<dbReference type="InterPro" id="IPR001387">
    <property type="entry name" value="Cro/C1-type_HTH"/>
</dbReference>
<feature type="region of interest" description="Disordered" evidence="1">
    <location>
        <begin position="427"/>
        <end position="456"/>
    </location>
</feature>
<protein>
    <recommendedName>
        <fullName evidence="2">HTH cro/C1-type domain-containing protein</fullName>
    </recommendedName>
</protein>
<dbReference type="Proteomes" id="UP000636956">
    <property type="component" value="Unassembled WGS sequence"/>
</dbReference>
<dbReference type="Pfam" id="PF13443">
    <property type="entry name" value="HTH_26"/>
    <property type="match status" value="1"/>
</dbReference>
<gene>
    <name evidence="3" type="ORF">GCM10011372_20620</name>
</gene>
<feature type="domain" description="HTH cro/C1-type" evidence="2">
    <location>
        <begin position="354"/>
        <end position="419"/>
    </location>
</feature>
<feature type="region of interest" description="Disordered" evidence="1">
    <location>
        <begin position="239"/>
        <end position="283"/>
    </location>
</feature>
<evidence type="ECO:0000313" key="3">
    <source>
        <dbReference type="EMBL" id="GGJ82063.1"/>
    </source>
</evidence>
<keyword evidence="4" id="KW-1185">Reference proteome</keyword>
<reference evidence="3" key="1">
    <citation type="journal article" date="2014" name="Int. J. Syst. Evol. Microbiol.">
        <title>Complete genome sequence of Corynebacterium casei LMG S-19264T (=DSM 44701T), isolated from a smear-ripened cheese.</title>
        <authorList>
            <consortium name="US DOE Joint Genome Institute (JGI-PGF)"/>
            <person name="Walter F."/>
            <person name="Albersmeier A."/>
            <person name="Kalinowski J."/>
            <person name="Ruckert C."/>
        </authorList>
    </citation>
    <scope>NUCLEOTIDE SEQUENCE</scope>
    <source>
        <strain evidence="3">CGMCC 1.8984</strain>
    </source>
</reference>
<evidence type="ECO:0000313" key="4">
    <source>
        <dbReference type="Proteomes" id="UP000636956"/>
    </source>
</evidence>
<dbReference type="AlphaFoldDB" id="A0A917USI0"/>
<dbReference type="EMBL" id="BMMD01000010">
    <property type="protein sequence ID" value="GGJ82063.1"/>
    <property type="molecule type" value="Genomic_DNA"/>
</dbReference>
<accession>A0A917USI0</accession>
<name>A0A917USI0_9MICO</name>
<dbReference type="InterPro" id="IPR011010">
    <property type="entry name" value="DNA_brk_join_enz"/>
</dbReference>
<dbReference type="SUPFAM" id="SSF56349">
    <property type="entry name" value="DNA breaking-rejoining enzymes"/>
    <property type="match status" value="1"/>
</dbReference>
<feature type="compositionally biased region" description="Basic and acidic residues" evidence="1">
    <location>
        <begin position="427"/>
        <end position="436"/>
    </location>
</feature>
<evidence type="ECO:0000259" key="2">
    <source>
        <dbReference type="Pfam" id="PF13443"/>
    </source>
</evidence>
<evidence type="ECO:0000256" key="1">
    <source>
        <dbReference type="SAM" id="MobiDB-lite"/>
    </source>
</evidence>
<organism evidence="3 4">
    <name type="scientific">Agromyces bauzanensis</name>
    <dbReference type="NCBI Taxonomy" id="1308924"/>
    <lineage>
        <taxon>Bacteria</taxon>
        <taxon>Bacillati</taxon>
        <taxon>Actinomycetota</taxon>
        <taxon>Actinomycetes</taxon>
        <taxon>Micrococcales</taxon>
        <taxon>Microbacteriaceae</taxon>
        <taxon>Agromyces</taxon>
    </lineage>
</organism>
<proteinExistence type="predicted"/>
<feature type="compositionally biased region" description="Low complexity" evidence="1">
    <location>
        <begin position="261"/>
        <end position="279"/>
    </location>
</feature>
<comment type="caution">
    <text evidence="3">The sequence shown here is derived from an EMBL/GenBank/DDBJ whole genome shotgun (WGS) entry which is preliminary data.</text>
</comment>
<dbReference type="GO" id="GO:0003677">
    <property type="term" value="F:DNA binding"/>
    <property type="evidence" value="ECO:0007669"/>
    <property type="project" value="InterPro"/>
</dbReference>
<sequence>MFETMLTGWGDQQASRGLAASTVSSRVLVIRRFGEFAGRYPWEWAPGDLEDFTVHAISGGRLAAKSTIRGYHAIIRLFCDYLTDPRYDWASECERRFGSVPQQICHEWNTVAHLVDYEGPSTRRALTYDELEQFFAATDARVETIMRQGRKGALAALRDAQIFKTIYAYGLRRAAAAGLDTADLRPNGQAPRFGRFGAVEVGWGKGAHGSGPRRRTVLTLPELDWVTEGSRSGLTWLAHGSPTRRAGRCGRPSVGAGSRCGTSITGSRRSATSSGSVRTQRARAPAYLRHQPHRVGLHGEVRPRPFRTRVRVDHGDLHIGGRRLQEPNDHQSCFLVSMEDPMPTPGREAPITWHLRQLMAAAGMFQTTDLIEPLRAQGVQLSREQVFRLVTKTPERLNVEVLAALCRILDCTPTDLIEVRAVQVEPRRAAGSERTSKGPAIGRLRPVPAKLHRPSE</sequence>